<feature type="domain" description="ABC transporter" evidence="17">
    <location>
        <begin position="84"/>
        <end position="316"/>
    </location>
</feature>
<dbReference type="InterPro" id="IPR027417">
    <property type="entry name" value="P-loop_NTPase"/>
</dbReference>
<evidence type="ECO:0000256" key="1">
    <source>
        <dbReference type="ARBA" id="ARBA00004496"/>
    </source>
</evidence>
<feature type="compositionally biased region" description="Low complexity" evidence="16">
    <location>
        <begin position="64"/>
        <end position="80"/>
    </location>
</feature>
<evidence type="ECO:0000256" key="15">
    <source>
        <dbReference type="ARBA" id="ARBA00026081"/>
    </source>
</evidence>
<comment type="subunit">
    <text evidence="15">Component of the lipopolysaccharide transport and assembly complex. The LptBFG transporter is composed of two ATP-binding proteins (LptB) and two transmembrane proteins (LptF and LptG).</text>
</comment>
<evidence type="ECO:0000313" key="18">
    <source>
        <dbReference type="EMBL" id="MBB5049350.1"/>
    </source>
</evidence>
<dbReference type="NCBIfam" id="TIGR04406">
    <property type="entry name" value="LPS_export_lptB"/>
    <property type="match status" value="1"/>
</dbReference>
<dbReference type="SMART" id="SM00382">
    <property type="entry name" value="AAA"/>
    <property type="match status" value="1"/>
</dbReference>
<dbReference type="RefSeq" id="WP_184261503.1">
    <property type="nucleotide sequence ID" value="NZ_JACHIH010000034.1"/>
</dbReference>
<evidence type="ECO:0000256" key="8">
    <source>
        <dbReference type="ARBA" id="ARBA00022519"/>
    </source>
</evidence>
<dbReference type="PROSITE" id="PS50893">
    <property type="entry name" value="ABC_TRANSPORTER_2"/>
    <property type="match status" value="1"/>
</dbReference>
<keyword evidence="6" id="KW-1003">Cell membrane</keyword>
<dbReference type="GO" id="GO:0005737">
    <property type="term" value="C:cytoplasm"/>
    <property type="evidence" value="ECO:0007669"/>
    <property type="project" value="UniProtKB-SubCell"/>
</dbReference>
<feature type="compositionally biased region" description="Low complexity" evidence="16">
    <location>
        <begin position="45"/>
        <end position="54"/>
    </location>
</feature>
<comment type="function">
    <text evidence="13">Involved in beta-(1--&gt;2)glucan export. Transmembrane domains (TMD) form a pore in the inner membrane and the ATP-binding domain (NBD) is responsible for energy generation.</text>
</comment>
<keyword evidence="10 18" id="KW-0067">ATP-binding</keyword>
<organism evidence="18 19">
    <name type="scientific">Rhodopseudomonas rhenobacensis</name>
    <dbReference type="NCBI Taxonomy" id="87461"/>
    <lineage>
        <taxon>Bacteria</taxon>
        <taxon>Pseudomonadati</taxon>
        <taxon>Pseudomonadota</taxon>
        <taxon>Alphaproteobacteria</taxon>
        <taxon>Hyphomicrobiales</taxon>
        <taxon>Nitrobacteraceae</taxon>
        <taxon>Rhodopseudomonas</taxon>
    </lineage>
</organism>
<evidence type="ECO:0000256" key="9">
    <source>
        <dbReference type="ARBA" id="ARBA00022741"/>
    </source>
</evidence>
<evidence type="ECO:0000256" key="3">
    <source>
        <dbReference type="ARBA" id="ARBA00010865"/>
    </source>
</evidence>
<dbReference type="PANTHER" id="PTHR45772:SF10">
    <property type="entry name" value="LIPOPOLYSACCHARIDE EXPORT SYSTEM ATP-BINDING PROTEIN LPTB"/>
    <property type="match status" value="1"/>
</dbReference>
<dbReference type="FunFam" id="3.40.50.300:FF:000151">
    <property type="entry name" value="Lipopolysaccharide ABC transporter ATP-binding protein"/>
    <property type="match status" value="1"/>
</dbReference>
<accession>A0A7W7Z7P4</accession>
<name>A0A7W7Z7P4_9BRAD</name>
<dbReference type="InterPro" id="IPR030921">
    <property type="entry name" value="LPS_export_LptB"/>
</dbReference>
<dbReference type="GO" id="GO:0005524">
    <property type="term" value="F:ATP binding"/>
    <property type="evidence" value="ECO:0007669"/>
    <property type="project" value="UniProtKB-KW"/>
</dbReference>
<feature type="region of interest" description="Disordered" evidence="16">
    <location>
        <begin position="15"/>
        <end position="80"/>
    </location>
</feature>
<keyword evidence="7" id="KW-0963">Cytoplasm</keyword>
<dbReference type="InterPro" id="IPR003593">
    <property type="entry name" value="AAA+_ATPase"/>
</dbReference>
<evidence type="ECO:0000256" key="12">
    <source>
        <dbReference type="ARBA" id="ARBA00023136"/>
    </source>
</evidence>
<evidence type="ECO:0000256" key="16">
    <source>
        <dbReference type="SAM" id="MobiDB-lite"/>
    </source>
</evidence>
<keyword evidence="9" id="KW-0547">Nucleotide-binding</keyword>
<comment type="caution">
    <text evidence="18">The sequence shown here is derived from an EMBL/GenBank/DDBJ whole genome shotgun (WGS) entry which is preliminary data.</text>
</comment>
<dbReference type="GO" id="GO:0055085">
    <property type="term" value="P:transmembrane transport"/>
    <property type="evidence" value="ECO:0007669"/>
    <property type="project" value="InterPro"/>
</dbReference>
<dbReference type="GO" id="GO:0016887">
    <property type="term" value="F:ATP hydrolysis activity"/>
    <property type="evidence" value="ECO:0007669"/>
    <property type="project" value="InterPro"/>
</dbReference>
<dbReference type="Gene3D" id="3.40.50.300">
    <property type="entry name" value="P-loop containing nucleotide triphosphate hydrolases"/>
    <property type="match status" value="1"/>
</dbReference>
<dbReference type="PROSITE" id="PS00211">
    <property type="entry name" value="ABC_TRANSPORTER_1"/>
    <property type="match status" value="1"/>
</dbReference>
<dbReference type="SUPFAM" id="SSF52540">
    <property type="entry name" value="P-loop containing nucleoside triphosphate hydrolases"/>
    <property type="match status" value="1"/>
</dbReference>
<dbReference type="Pfam" id="PF00005">
    <property type="entry name" value="ABC_tran"/>
    <property type="match status" value="1"/>
</dbReference>
<dbReference type="PANTHER" id="PTHR45772">
    <property type="entry name" value="CONSERVED COMPONENT OF ABC TRANSPORTER FOR NATURAL AMINO ACIDS-RELATED"/>
    <property type="match status" value="1"/>
</dbReference>
<evidence type="ECO:0000313" key="19">
    <source>
        <dbReference type="Proteomes" id="UP000542353"/>
    </source>
</evidence>
<dbReference type="InterPro" id="IPR032823">
    <property type="entry name" value="BCA_ABC_TP_C"/>
</dbReference>
<dbReference type="InterPro" id="IPR017871">
    <property type="entry name" value="ABC_transporter-like_CS"/>
</dbReference>
<evidence type="ECO:0000256" key="6">
    <source>
        <dbReference type="ARBA" id="ARBA00022475"/>
    </source>
</evidence>
<proteinExistence type="inferred from homology"/>
<evidence type="ECO:0000256" key="10">
    <source>
        <dbReference type="ARBA" id="ARBA00022840"/>
    </source>
</evidence>
<evidence type="ECO:0000256" key="14">
    <source>
        <dbReference type="ARBA" id="ARBA00024818"/>
    </source>
</evidence>
<dbReference type="EMBL" id="JACHIH010000034">
    <property type="protein sequence ID" value="MBB5049350.1"/>
    <property type="molecule type" value="Genomic_DNA"/>
</dbReference>
<dbReference type="Pfam" id="PF12399">
    <property type="entry name" value="BCA_ABC_TP_C"/>
    <property type="match status" value="1"/>
</dbReference>
<dbReference type="CDD" id="cd03218">
    <property type="entry name" value="ABC_YhbG"/>
    <property type="match status" value="1"/>
</dbReference>
<evidence type="ECO:0000256" key="7">
    <source>
        <dbReference type="ARBA" id="ARBA00022490"/>
    </source>
</evidence>
<keyword evidence="18" id="KW-0378">Hydrolase</keyword>
<dbReference type="InterPro" id="IPR003439">
    <property type="entry name" value="ABC_transporter-like_ATP-bd"/>
</dbReference>
<reference evidence="18 19" key="1">
    <citation type="submission" date="2020-08" db="EMBL/GenBank/DDBJ databases">
        <title>Genomic Encyclopedia of Type Strains, Phase IV (KMG-IV): sequencing the most valuable type-strain genomes for metagenomic binning, comparative biology and taxonomic classification.</title>
        <authorList>
            <person name="Goeker M."/>
        </authorList>
    </citation>
    <scope>NUCLEOTIDE SEQUENCE [LARGE SCALE GENOMIC DNA]</scope>
    <source>
        <strain evidence="18 19">DSM 12706</strain>
    </source>
</reference>
<keyword evidence="5" id="KW-0813">Transport</keyword>
<comment type="function">
    <text evidence="14">Part of the ABC transporter complex LptBFG involved in the translocation of lipopolysaccharide (LPS) from the inner membrane to the outer membrane. Probably responsible for energy coupling to the transport system.</text>
</comment>
<evidence type="ECO:0000256" key="13">
    <source>
        <dbReference type="ARBA" id="ARBA00024722"/>
    </source>
</evidence>
<keyword evidence="12" id="KW-0472">Membrane</keyword>
<keyword evidence="8" id="KW-0997">Cell inner membrane</keyword>
<evidence type="ECO:0000259" key="17">
    <source>
        <dbReference type="PROSITE" id="PS50893"/>
    </source>
</evidence>
<gene>
    <name evidence="18" type="ORF">HNR60_004126</name>
</gene>
<comment type="subcellular location">
    <subcellularLocation>
        <location evidence="2">Cell inner membrane</location>
        <topology evidence="2">Peripheral membrane protein</topology>
        <orientation evidence="2">Cytoplasmic side</orientation>
    </subcellularLocation>
    <subcellularLocation>
        <location evidence="1">Cytoplasm</location>
    </subcellularLocation>
</comment>
<evidence type="ECO:0000256" key="11">
    <source>
        <dbReference type="ARBA" id="ARBA00022967"/>
    </source>
</evidence>
<dbReference type="GO" id="GO:0043190">
    <property type="term" value="C:ATP-binding cassette (ABC) transporter complex"/>
    <property type="evidence" value="ECO:0007669"/>
    <property type="project" value="InterPro"/>
</dbReference>
<keyword evidence="19" id="KW-1185">Reference proteome</keyword>
<evidence type="ECO:0000256" key="2">
    <source>
        <dbReference type="ARBA" id="ARBA00004515"/>
    </source>
</evidence>
<evidence type="ECO:0000256" key="4">
    <source>
        <dbReference type="ARBA" id="ARBA00017803"/>
    </source>
</evidence>
<evidence type="ECO:0000256" key="5">
    <source>
        <dbReference type="ARBA" id="ARBA00022448"/>
    </source>
</evidence>
<dbReference type="AlphaFoldDB" id="A0A7W7Z7P4"/>
<comment type="similarity">
    <text evidence="3">Belongs to the ABC transporter superfamily. Outer membrane lipopolysaccharide export (TC 1.B.42) family.</text>
</comment>
<keyword evidence="11" id="KW-1278">Translocase</keyword>
<protein>
    <recommendedName>
        <fullName evidence="4">Lipopolysaccharide export system ATP-binding protein LptB</fullName>
    </recommendedName>
</protein>
<sequence>MVDLLGMFRRRPAKAAASFARSQRDDITDLGDNVGDLLTSPVRDAPAIPREPAAAAPPPPIAPQRPARPQSARPQSAPARDGFLAVHGIEKSFGSRRIVRGVSIYVRRGEAVGLLGPNGAGKTTVFYMITGLIKADRGAIELDGHDVTKLPMYQRARLGIGYLPQEASIFRGLSVEQNIRAVLEAVEPDRRKREAELDNLLQEFNIERLRKSPSIALSGGERRRVEIARALASRPNYMLLDEPFAGIDPIAVGDIQDLVRHLTNRGIGVLITDHNVRETLGLTDRAYIVYAGEILTEGSPEEIVNNPDVRRLYLGEEFRL</sequence>
<dbReference type="Proteomes" id="UP000542353">
    <property type="component" value="Unassembled WGS sequence"/>
</dbReference>
<dbReference type="InterPro" id="IPR051120">
    <property type="entry name" value="ABC_AA/LPS_Transport"/>
</dbReference>